<dbReference type="Pfam" id="PF13432">
    <property type="entry name" value="TPR_16"/>
    <property type="match status" value="3"/>
</dbReference>
<dbReference type="PROSITE" id="PS50005">
    <property type="entry name" value="TPR"/>
    <property type="match status" value="1"/>
</dbReference>
<accession>B9Z897</accession>
<dbReference type="InterPro" id="IPR002201">
    <property type="entry name" value="Glyco_trans_9"/>
</dbReference>
<dbReference type="GO" id="GO:0016757">
    <property type="term" value="F:glycosyltransferase activity"/>
    <property type="evidence" value="ECO:0007669"/>
    <property type="project" value="InterPro"/>
</dbReference>
<organism evidence="2 3">
    <name type="scientific">Pseudogulbenkiania ferrooxidans 2002</name>
    <dbReference type="NCBI Taxonomy" id="279714"/>
    <lineage>
        <taxon>Bacteria</taxon>
        <taxon>Pseudomonadati</taxon>
        <taxon>Pseudomonadota</taxon>
        <taxon>Betaproteobacteria</taxon>
        <taxon>Neisseriales</taxon>
        <taxon>Chromobacteriaceae</taxon>
        <taxon>Pseudogulbenkiania</taxon>
    </lineage>
</organism>
<dbReference type="eggNOG" id="COG0859">
    <property type="taxonomic scope" value="Bacteria"/>
</dbReference>
<comment type="caution">
    <text evidence="2">The sequence shown here is derived from an EMBL/GenBank/DDBJ whole genome shotgun (WGS) entry which is preliminary data.</text>
</comment>
<keyword evidence="3" id="KW-1185">Reference proteome</keyword>
<proteinExistence type="predicted"/>
<dbReference type="SUPFAM" id="SSF53756">
    <property type="entry name" value="UDP-Glycosyltransferase/glycogen phosphorylase"/>
    <property type="match status" value="1"/>
</dbReference>
<dbReference type="SMART" id="SM00028">
    <property type="entry name" value="TPR"/>
    <property type="match status" value="5"/>
</dbReference>
<keyword evidence="1" id="KW-0802">TPR repeat</keyword>
<reference evidence="2 3" key="1">
    <citation type="submission" date="2009-02" db="EMBL/GenBank/DDBJ databases">
        <title>Sequencing of the draft genome and assembly of Lutiella nitroferrum 2002.</title>
        <authorList>
            <consortium name="US DOE Joint Genome Institute (JGI-PGF)"/>
            <person name="Lucas S."/>
            <person name="Copeland A."/>
            <person name="Lapidus A."/>
            <person name="Glavina del Rio T."/>
            <person name="Tice H."/>
            <person name="Bruce D."/>
            <person name="Goodwin L."/>
            <person name="Pitluck S."/>
            <person name="Larimer F."/>
            <person name="Land M.L."/>
            <person name="Hauser L."/>
            <person name="Coates J.D."/>
        </authorList>
    </citation>
    <scope>NUCLEOTIDE SEQUENCE [LARGE SCALE GENOMIC DNA]</scope>
    <source>
        <strain evidence="2 3">2002</strain>
    </source>
</reference>
<dbReference type="InterPro" id="IPR011990">
    <property type="entry name" value="TPR-like_helical_dom_sf"/>
</dbReference>
<evidence type="ECO:0000256" key="1">
    <source>
        <dbReference type="PROSITE-ProRule" id="PRU00339"/>
    </source>
</evidence>
<dbReference type="Proteomes" id="UP000003165">
    <property type="component" value="Unassembled WGS sequence"/>
</dbReference>
<dbReference type="PANTHER" id="PTHR44809">
    <property type="match status" value="1"/>
</dbReference>
<dbReference type="InterPro" id="IPR019734">
    <property type="entry name" value="TPR_rpt"/>
</dbReference>
<feature type="repeat" description="TPR" evidence="1">
    <location>
        <begin position="39"/>
        <end position="72"/>
    </location>
</feature>
<dbReference type="AlphaFoldDB" id="B9Z897"/>
<name>B9Z897_9NEIS</name>
<dbReference type="Gene3D" id="1.25.40.10">
    <property type="entry name" value="Tetratricopeptide repeat domain"/>
    <property type="match status" value="3"/>
</dbReference>
<dbReference type="eggNOG" id="COG0457">
    <property type="taxonomic scope" value="Bacteria"/>
</dbReference>
<dbReference type="PANTHER" id="PTHR44809:SF1">
    <property type="entry name" value="PROTEIN O-MANNOSYL-TRANSFERASE TMTC1"/>
    <property type="match status" value="1"/>
</dbReference>
<dbReference type="Pfam" id="PF01075">
    <property type="entry name" value="Glyco_transf_9"/>
    <property type="match status" value="1"/>
</dbReference>
<dbReference type="SUPFAM" id="SSF48452">
    <property type="entry name" value="TPR-like"/>
    <property type="match status" value="1"/>
</dbReference>
<protein>
    <submittedName>
        <fullName evidence="2">Tetratricopeptide TPR_2 repeat protein</fullName>
    </submittedName>
</protein>
<dbReference type="Gene3D" id="3.40.50.2000">
    <property type="entry name" value="Glycogen Phosphorylase B"/>
    <property type="match status" value="1"/>
</dbReference>
<gene>
    <name evidence="2" type="ORF">FuraDRAFT_3583</name>
</gene>
<dbReference type="EMBL" id="ACIS01000012">
    <property type="protein sequence ID" value="EEG07000.1"/>
    <property type="molecule type" value="Genomic_DNA"/>
</dbReference>
<evidence type="ECO:0000313" key="2">
    <source>
        <dbReference type="EMBL" id="EEG07000.1"/>
    </source>
</evidence>
<dbReference type="InterPro" id="IPR052943">
    <property type="entry name" value="TMTC_O-mannosyl-trnsfr"/>
</dbReference>
<sequence length="488" mass="53589">MAETVAEAFERGNQLAAAGQFEEAIAAFDRCLAHNADDWQALANRGNARMKLKRYHLALDDYLRAAALNPASGSVKCNLAVLLKELGELTLAENLLRELLAAQPDHVDAWSNLGVVLQYALRYDESAACQRRAIELGGPSPGRYNNLANALSCALRLDEAEAAYRAGLELAPDDADLRFNLSIALLLQGRYLDAWPLYEARWSSVLVPRYRERRWQGEPLGGRTLLLWAEQGLGDTLQMARFLPVLRQQQPDARLVLAVPRTFLRLFGQFDRVELIDLDAAAPPHDVQIPLMSLPGVLGVELETLPTATYLQALPARREDRLGHSAASRQEPLRVGVVWETGSWGVGIADHGRQNKSVPLEQFSCLFDMPGVDFISLQLDELPAGLEGRVRALPITDFADTAEVIDQLDLVLSVDTSVVHLAGAMGKPVWVLMRAESAPFFMAGGESSPWYPSMRILRQRHPGDWSEVIARAGQELAALGSAKHAATG</sequence>
<evidence type="ECO:0000313" key="3">
    <source>
        <dbReference type="Proteomes" id="UP000003165"/>
    </source>
</evidence>